<dbReference type="InterPro" id="IPR048355">
    <property type="entry name" value="MS_C"/>
</dbReference>
<dbReference type="InterPro" id="IPR046363">
    <property type="entry name" value="MS_N_TIM-barrel_dom"/>
</dbReference>
<keyword evidence="3" id="KW-0329">Glyoxylate bypass</keyword>
<dbReference type="EMBL" id="JACDQQ010000995">
    <property type="protein sequence ID" value="MBA0085380.1"/>
    <property type="molecule type" value="Genomic_DNA"/>
</dbReference>
<comment type="caution">
    <text evidence="10">The sequence shown here is derived from an EMBL/GenBank/DDBJ whole genome shotgun (WGS) entry which is preliminary data.</text>
</comment>
<dbReference type="Proteomes" id="UP000567293">
    <property type="component" value="Unassembled WGS sequence"/>
</dbReference>
<accession>A0A7V8SWJ9</accession>
<dbReference type="GO" id="GO:0004474">
    <property type="term" value="F:malate synthase activity"/>
    <property type="evidence" value="ECO:0007669"/>
    <property type="project" value="UniProtKB-EC"/>
</dbReference>
<dbReference type="InterPro" id="IPR001465">
    <property type="entry name" value="Malate_synthase_TIM"/>
</dbReference>
<evidence type="ECO:0000256" key="6">
    <source>
        <dbReference type="ARBA" id="ARBA00047918"/>
    </source>
</evidence>
<comment type="similarity">
    <text evidence="1">Belongs to the malate synthase family.</text>
</comment>
<evidence type="ECO:0000256" key="7">
    <source>
        <dbReference type="PIRSR" id="PIRSR601465-50"/>
    </source>
</evidence>
<protein>
    <recommendedName>
        <fullName evidence="2">malate synthase</fullName>
        <ecNumber evidence="2">2.3.3.9</ecNumber>
    </recommendedName>
</protein>
<dbReference type="InterPro" id="IPR044856">
    <property type="entry name" value="Malate_synth_C_sf"/>
</dbReference>
<dbReference type="GO" id="GO:0006099">
    <property type="term" value="P:tricarboxylic acid cycle"/>
    <property type="evidence" value="ECO:0007669"/>
    <property type="project" value="UniProtKB-KW"/>
</dbReference>
<dbReference type="InterPro" id="IPR006252">
    <property type="entry name" value="Malate_synthA"/>
</dbReference>
<feature type="active site" description="Proton donor" evidence="7">
    <location>
        <position position="452"/>
    </location>
</feature>
<evidence type="ECO:0000313" key="10">
    <source>
        <dbReference type="EMBL" id="MBA0085380.1"/>
    </source>
</evidence>
<gene>
    <name evidence="10" type="ORF">HRJ53_10310</name>
</gene>
<dbReference type="AlphaFoldDB" id="A0A7V8SWJ9"/>
<feature type="domain" description="Malate synthase TIM barrel" evidence="8">
    <location>
        <begin position="175"/>
        <end position="390"/>
    </location>
</feature>
<dbReference type="PANTHER" id="PTHR42902:SF1">
    <property type="entry name" value="MALATE SYNTHASE 1-RELATED"/>
    <property type="match status" value="1"/>
</dbReference>
<dbReference type="GO" id="GO:0006097">
    <property type="term" value="P:glyoxylate cycle"/>
    <property type="evidence" value="ECO:0007669"/>
    <property type="project" value="UniProtKB-KW"/>
</dbReference>
<comment type="catalytic activity">
    <reaction evidence="6">
        <text>glyoxylate + acetyl-CoA + H2O = (S)-malate + CoA + H(+)</text>
        <dbReference type="Rhea" id="RHEA:18181"/>
        <dbReference type="ChEBI" id="CHEBI:15377"/>
        <dbReference type="ChEBI" id="CHEBI:15378"/>
        <dbReference type="ChEBI" id="CHEBI:15589"/>
        <dbReference type="ChEBI" id="CHEBI:36655"/>
        <dbReference type="ChEBI" id="CHEBI:57287"/>
        <dbReference type="ChEBI" id="CHEBI:57288"/>
        <dbReference type="EC" id="2.3.3.9"/>
    </reaction>
</comment>
<dbReference type="PANTHER" id="PTHR42902">
    <property type="entry name" value="MALATE SYNTHASE"/>
    <property type="match status" value="1"/>
</dbReference>
<dbReference type="Pfam" id="PF20659">
    <property type="entry name" value="MS_C"/>
    <property type="match status" value="1"/>
</dbReference>
<sequence>MATATVRPNPALLPLPFSNRIVPVNTAPRDFDPERDLPEGFPDFLAPLHAALTLRQRALVARRENALAEARAGKLPSYPPPSVATVSSWKIELPAWCADQRNQMTGPADDAELVVKMLNSRAPGVMLDLEDSTANTWEQNAQGIKNILEALAGRLTYFDRKRNNTLGINPSSTVIFTRPRGLHLHQAGVLPGEQLPASVFDVAMVAYQLDFSGLRHPLCFYIPKSESADEALWWRDLFQMVAVLKGLPKNAIKCMALVESHPLAFQMEEFAWNLREHIVGLNLGRWDYMASLIHFNLEDPEWVLPDRNTIPHNVAFFQNLRNLMPEICHKHGMLAIGGMTALYPSREDAELNRRALQVLAEDKKNEANSLMDGAWTGHPDQNEIAVSQFPAPNQLPARPVNTNTHPDLRPVPEGVGQRTLEGTRGAIRTVIRYRNGVLRGKGASLLDGYMEDLATDRIYRLMIAQRMRHARQAEILDARGTAVEHTPELIGRLFDEELDRLLQERKSDDPQIAVTLREARRISEEMIRREEFDPK</sequence>
<proteinExistence type="inferred from homology"/>
<dbReference type="GO" id="GO:0005737">
    <property type="term" value="C:cytoplasm"/>
    <property type="evidence" value="ECO:0007669"/>
    <property type="project" value="TreeGrafter"/>
</dbReference>
<evidence type="ECO:0000259" key="9">
    <source>
        <dbReference type="Pfam" id="PF20659"/>
    </source>
</evidence>
<reference evidence="10" key="1">
    <citation type="submission" date="2020-06" db="EMBL/GenBank/DDBJ databases">
        <title>Legume-microbial interactions unlock mineral nutrients during tropical forest succession.</title>
        <authorList>
            <person name="Epihov D.Z."/>
        </authorList>
    </citation>
    <scope>NUCLEOTIDE SEQUENCE [LARGE SCALE GENOMIC DNA]</scope>
    <source>
        <strain evidence="10">Pan2503</strain>
    </source>
</reference>
<feature type="active site" description="Proton acceptor" evidence="7">
    <location>
        <position position="178"/>
    </location>
</feature>
<dbReference type="Pfam" id="PF01274">
    <property type="entry name" value="MS_TIM-barrel"/>
    <property type="match status" value="1"/>
</dbReference>
<evidence type="ECO:0000256" key="2">
    <source>
        <dbReference type="ARBA" id="ARBA00012636"/>
    </source>
</evidence>
<dbReference type="SUPFAM" id="SSF51645">
    <property type="entry name" value="Malate synthase G"/>
    <property type="match status" value="1"/>
</dbReference>
<evidence type="ECO:0000256" key="3">
    <source>
        <dbReference type="ARBA" id="ARBA00022435"/>
    </source>
</evidence>
<feature type="domain" description="Malate synthase C-terminal" evidence="9">
    <location>
        <begin position="418"/>
        <end position="527"/>
    </location>
</feature>
<dbReference type="EC" id="2.3.3.9" evidence="2"/>
<dbReference type="Gene3D" id="1.20.1220.12">
    <property type="entry name" value="Malate synthase, domain III"/>
    <property type="match status" value="1"/>
</dbReference>
<evidence type="ECO:0000259" key="8">
    <source>
        <dbReference type="Pfam" id="PF01274"/>
    </source>
</evidence>
<keyword evidence="11" id="KW-1185">Reference proteome</keyword>
<keyword evidence="4" id="KW-0816">Tricarboxylic acid cycle</keyword>
<dbReference type="Gene3D" id="3.20.20.360">
    <property type="entry name" value="Malate synthase, domain 3"/>
    <property type="match status" value="1"/>
</dbReference>
<evidence type="ECO:0000256" key="5">
    <source>
        <dbReference type="ARBA" id="ARBA00022679"/>
    </source>
</evidence>
<keyword evidence="5" id="KW-0808">Transferase</keyword>
<dbReference type="InterPro" id="IPR011076">
    <property type="entry name" value="Malate_synth_sf"/>
</dbReference>
<evidence type="ECO:0000256" key="1">
    <source>
        <dbReference type="ARBA" id="ARBA00006394"/>
    </source>
</evidence>
<name>A0A7V8SWJ9_9BACT</name>
<organism evidence="10 11">
    <name type="scientific">Candidatus Acidiferrum panamense</name>
    <dbReference type="NCBI Taxonomy" id="2741543"/>
    <lineage>
        <taxon>Bacteria</taxon>
        <taxon>Pseudomonadati</taxon>
        <taxon>Acidobacteriota</taxon>
        <taxon>Terriglobia</taxon>
        <taxon>Candidatus Acidiferrales</taxon>
        <taxon>Candidatus Acidiferrum</taxon>
    </lineage>
</organism>
<evidence type="ECO:0000256" key="4">
    <source>
        <dbReference type="ARBA" id="ARBA00022532"/>
    </source>
</evidence>
<evidence type="ECO:0000313" key="11">
    <source>
        <dbReference type="Proteomes" id="UP000567293"/>
    </source>
</evidence>